<comment type="catalytic activity">
    <reaction evidence="12">
        <text>(S)-2,3,4,5-tetrahydrodipicolinate + NAD(+) + H2O = (2S,4S)-4-hydroxy-2,3,4,5-tetrahydrodipicolinate + NADH + H(+)</text>
        <dbReference type="Rhea" id="RHEA:35323"/>
        <dbReference type="ChEBI" id="CHEBI:15377"/>
        <dbReference type="ChEBI" id="CHEBI:15378"/>
        <dbReference type="ChEBI" id="CHEBI:16845"/>
        <dbReference type="ChEBI" id="CHEBI:57540"/>
        <dbReference type="ChEBI" id="CHEBI:57945"/>
        <dbReference type="ChEBI" id="CHEBI:67139"/>
        <dbReference type="EC" id="1.17.1.8"/>
    </reaction>
</comment>
<dbReference type="SUPFAM" id="SSF51735">
    <property type="entry name" value="NAD(P)-binding Rossmann-fold domains"/>
    <property type="match status" value="1"/>
</dbReference>
<keyword evidence="6" id="KW-0560">Oxidoreductase</keyword>
<evidence type="ECO:0000256" key="11">
    <source>
        <dbReference type="ARBA" id="ARBA00049080"/>
    </source>
</evidence>
<dbReference type="PIRSF" id="PIRSF000161">
    <property type="entry name" value="DHPR"/>
    <property type="match status" value="1"/>
</dbReference>
<dbReference type="EC" id="1.17.1.8" evidence="10"/>
<evidence type="ECO:0000256" key="1">
    <source>
        <dbReference type="ARBA" id="ARBA00006642"/>
    </source>
</evidence>
<evidence type="ECO:0000256" key="3">
    <source>
        <dbReference type="ARBA" id="ARBA00022605"/>
    </source>
</evidence>
<comment type="pathway">
    <text evidence="9">Amino-acid biosynthesis; L-lysine biosynthesis via DAP pathway; (S)-tetrahydrodipicolinate from L-aspartate: step 4/4.</text>
</comment>
<dbReference type="EMBL" id="CAEZVM010000013">
    <property type="protein sequence ID" value="CAB4630192.1"/>
    <property type="molecule type" value="Genomic_DNA"/>
</dbReference>
<organism evidence="15">
    <name type="scientific">freshwater metagenome</name>
    <dbReference type="NCBI Taxonomy" id="449393"/>
    <lineage>
        <taxon>unclassified sequences</taxon>
        <taxon>metagenomes</taxon>
        <taxon>ecological metagenomes</taxon>
    </lineage>
</organism>
<keyword evidence="4" id="KW-0521">NADP</keyword>
<comment type="catalytic activity">
    <reaction evidence="11">
        <text>(S)-2,3,4,5-tetrahydrodipicolinate + NADP(+) + H2O = (2S,4S)-4-hydroxy-2,3,4,5-tetrahydrodipicolinate + NADPH + H(+)</text>
        <dbReference type="Rhea" id="RHEA:35331"/>
        <dbReference type="ChEBI" id="CHEBI:15377"/>
        <dbReference type="ChEBI" id="CHEBI:15378"/>
        <dbReference type="ChEBI" id="CHEBI:16845"/>
        <dbReference type="ChEBI" id="CHEBI:57783"/>
        <dbReference type="ChEBI" id="CHEBI:58349"/>
        <dbReference type="ChEBI" id="CHEBI:67139"/>
        <dbReference type="EC" id="1.17.1.8"/>
    </reaction>
</comment>
<dbReference type="Pfam" id="PF05173">
    <property type="entry name" value="DapB_C"/>
    <property type="match status" value="1"/>
</dbReference>
<gene>
    <name evidence="15" type="ORF">UFOPK2032_00537</name>
</gene>
<keyword evidence="7" id="KW-0520">NAD</keyword>
<dbReference type="InterPro" id="IPR022664">
    <property type="entry name" value="DapB_N_CS"/>
</dbReference>
<keyword evidence="8" id="KW-0457">Lysine biosynthesis</keyword>
<evidence type="ECO:0000256" key="8">
    <source>
        <dbReference type="ARBA" id="ARBA00023154"/>
    </source>
</evidence>
<comment type="similarity">
    <text evidence="1">Belongs to the DapB family.</text>
</comment>
<dbReference type="AlphaFoldDB" id="A0A6J6IZM8"/>
<dbReference type="GO" id="GO:0008839">
    <property type="term" value="F:4-hydroxy-tetrahydrodipicolinate reductase"/>
    <property type="evidence" value="ECO:0007669"/>
    <property type="project" value="UniProtKB-EC"/>
</dbReference>
<evidence type="ECO:0000256" key="7">
    <source>
        <dbReference type="ARBA" id="ARBA00023027"/>
    </source>
</evidence>
<dbReference type="FunFam" id="3.30.360.10:FF:000009">
    <property type="entry name" value="4-hydroxy-tetrahydrodipicolinate reductase"/>
    <property type="match status" value="1"/>
</dbReference>
<protein>
    <recommendedName>
        <fullName evidence="10">4-hydroxy-tetrahydrodipicolinate reductase</fullName>
        <ecNumber evidence="10">1.17.1.8</ecNumber>
    </recommendedName>
</protein>
<evidence type="ECO:0000313" key="15">
    <source>
        <dbReference type="EMBL" id="CAB4630192.1"/>
    </source>
</evidence>
<dbReference type="SUPFAM" id="SSF55347">
    <property type="entry name" value="Glyceraldehyde-3-phosphate dehydrogenase-like, C-terminal domain"/>
    <property type="match status" value="1"/>
</dbReference>
<dbReference type="InterPro" id="IPR023940">
    <property type="entry name" value="DHDPR_bac"/>
</dbReference>
<evidence type="ECO:0000256" key="12">
    <source>
        <dbReference type="ARBA" id="ARBA00049396"/>
    </source>
</evidence>
<dbReference type="GO" id="GO:0009089">
    <property type="term" value="P:lysine biosynthetic process via diaminopimelate"/>
    <property type="evidence" value="ECO:0007669"/>
    <property type="project" value="InterPro"/>
</dbReference>
<dbReference type="InterPro" id="IPR036291">
    <property type="entry name" value="NAD(P)-bd_dom_sf"/>
</dbReference>
<evidence type="ECO:0000256" key="4">
    <source>
        <dbReference type="ARBA" id="ARBA00022857"/>
    </source>
</evidence>
<evidence type="ECO:0000256" key="10">
    <source>
        <dbReference type="ARBA" id="ARBA00038983"/>
    </source>
</evidence>
<dbReference type="GO" id="GO:0019877">
    <property type="term" value="P:diaminopimelate biosynthetic process"/>
    <property type="evidence" value="ECO:0007669"/>
    <property type="project" value="UniProtKB-KW"/>
</dbReference>
<name>A0A6J6IZM8_9ZZZZ</name>
<dbReference type="GO" id="GO:0005829">
    <property type="term" value="C:cytosol"/>
    <property type="evidence" value="ECO:0007669"/>
    <property type="project" value="TreeGrafter"/>
</dbReference>
<dbReference type="PANTHER" id="PTHR20836">
    <property type="entry name" value="DIHYDRODIPICOLINATE REDUCTASE"/>
    <property type="match status" value="1"/>
</dbReference>
<dbReference type="Pfam" id="PF01113">
    <property type="entry name" value="DapB_N"/>
    <property type="match status" value="1"/>
</dbReference>
<dbReference type="CDD" id="cd02274">
    <property type="entry name" value="DHDPR_N"/>
    <property type="match status" value="1"/>
</dbReference>
<evidence type="ECO:0000256" key="5">
    <source>
        <dbReference type="ARBA" id="ARBA00022915"/>
    </source>
</evidence>
<dbReference type="PANTHER" id="PTHR20836:SF0">
    <property type="entry name" value="4-HYDROXY-TETRAHYDRODIPICOLINATE REDUCTASE 1, CHLOROPLASTIC-RELATED"/>
    <property type="match status" value="1"/>
</dbReference>
<evidence type="ECO:0000256" key="9">
    <source>
        <dbReference type="ARBA" id="ARBA00037922"/>
    </source>
</evidence>
<evidence type="ECO:0000256" key="2">
    <source>
        <dbReference type="ARBA" id="ARBA00022490"/>
    </source>
</evidence>
<dbReference type="InterPro" id="IPR022663">
    <property type="entry name" value="DapB_C"/>
</dbReference>
<keyword evidence="2" id="KW-0963">Cytoplasm</keyword>
<evidence type="ECO:0000256" key="6">
    <source>
        <dbReference type="ARBA" id="ARBA00023002"/>
    </source>
</evidence>
<evidence type="ECO:0000259" key="14">
    <source>
        <dbReference type="Pfam" id="PF05173"/>
    </source>
</evidence>
<feature type="domain" description="Dihydrodipicolinate reductase N-terminal" evidence="13">
    <location>
        <begin position="1"/>
        <end position="102"/>
    </location>
</feature>
<dbReference type="InterPro" id="IPR000846">
    <property type="entry name" value="DapB_N"/>
</dbReference>
<reference evidence="15" key="1">
    <citation type="submission" date="2020-05" db="EMBL/GenBank/DDBJ databases">
        <authorList>
            <person name="Chiriac C."/>
            <person name="Salcher M."/>
            <person name="Ghai R."/>
            <person name="Kavagutti S V."/>
        </authorList>
    </citation>
    <scope>NUCLEOTIDE SEQUENCE</scope>
</reference>
<accession>A0A6J6IZM8</accession>
<proteinExistence type="inferred from homology"/>
<dbReference type="Gene3D" id="3.30.360.10">
    <property type="entry name" value="Dihydrodipicolinate Reductase, domain 2"/>
    <property type="match status" value="1"/>
</dbReference>
<dbReference type="Gene3D" id="3.40.50.720">
    <property type="entry name" value="NAD(P)-binding Rossmann-like Domain"/>
    <property type="match status" value="1"/>
</dbReference>
<keyword evidence="3" id="KW-0028">Amino-acid biosynthesis</keyword>
<feature type="domain" description="Dihydrodipicolinate reductase C-terminal" evidence="14">
    <location>
        <begin position="105"/>
        <end position="221"/>
    </location>
</feature>
<evidence type="ECO:0000259" key="13">
    <source>
        <dbReference type="Pfam" id="PF01113"/>
    </source>
</evidence>
<dbReference type="NCBIfam" id="TIGR00036">
    <property type="entry name" value="dapB"/>
    <property type="match status" value="1"/>
</dbReference>
<dbReference type="PROSITE" id="PS01298">
    <property type="entry name" value="DAPB"/>
    <property type="match status" value="1"/>
</dbReference>
<sequence>MKISVIGSSGRMGQLTIKLIEESNNLELHSALTSKNSISESIGADLLIDLTKPEASGAIVDYAIKNNQRILVGTSGWTKEKIDAVGKQIVGTSATVVIIPNFSIGSVLATKFAAEAAKHFDAIEIIETHHIKKLDAPSGTALFTSQAISAARGGRPANPVTENSSAALFNGIPITSLRLEDAHAEQEVLMAAPNESLYVKHVVTSNEVYSKGLLLAINKTMELTGLTVGLLSLLEENN</sequence>
<keyword evidence="5" id="KW-0220">Diaminopimelate biosynthesis</keyword>